<dbReference type="Proteomes" id="UP000281094">
    <property type="component" value="Unassembled WGS sequence"/>
</dbReference>
<protein>
    <submittedName>
        <fullName evidence="1">DUF411 domain-containing protein</fullName>
    </submittedName>
</protein>
<dbReference type="AlphaFoldDB" id="A0A3L7JAH3"/>
<dbReference type="InterPro" id="IPR007332">
    <property type="entry name" value="DUF411"/>
</dbReference>
<proteinExistence type="predicted"/>
<dbReference type="EMBL" id="RCWN01000001">
    <property type="protein sequence ID" value="RLQ87355.1"/>
    <property type="molecule type" value="Genomic_DNA"/>
</dbReference>
<dbReference type="Pfam" id="PF04214">
    <property type="entry name" value="DUF411"/>
    <property type="match status" value="1"/>
</dbReference>
<reference evidence="1 2" key="1">
    <citation type="submission" date="2018-10" db="EMBL/GenBank/DDBJ databases">
        <title>Notoacmeibacter sp. M2BS9Y-3-1, whole genome shotgun sequence.</title>
        <authorList>
            <person name="Tuo L."/>
        </authorList>
    </citation>
    <scope>NUCLEOTIDE SEQUENCE [LARGE SCALE GENOMIC DNA]</scope>
    <source>
        <strain evidence="1 2">M2BS9Y-3-1</strain>
    </source>
</reference>
<sequence length="127" mass="13794">MSVYKTPWCGCCEAWVEAMKDAGYAVTVQDLEDLTQIKKQAEVSPDLEGCHTAVLDGERQYVLEGHVPLDAIDKLLREEPDMRGIAAPGMPAGSLGMGDDSDAEYNVYAFTGSSADTPQLFYQAGRD</sequence>
<name>A0A3L7JAH3_9HYPH</name>
<comment type="caution">
    <text evidence="1">The sequence shown here is derived from an EMBL/GenBank/DDBJ whole genome shotgun (WGS) entry which is preliminary data.</text>
</comment>
<dbReference type="InterPro" id="IPR036249">
    <property type="entry name" value="Thioredoxin-like_sf"/>
</dbReference>
<evidence type="ECO:0000313" key="1">
    <source>
        <dbReference type="EMBL" id="RLQ87355.1"/>
    </source>
</evidence>
<evidence type="ECO:0000313" key="2">
    <source>
        <dbReference type="Proteomes" id="UP000281094"/>
    </source>
</evidence>
<dbReference type="SUPFAM" id="SSF52833">
    <property type="entry name" value="Thioredoxin-like"/>
    <property type="match status" value="1"/>
</dbReference>
<accession>A0A3L7JAH3</accession>
<keyword evidence="2" id="KW-1185">Reference proteome</keyword>
<organism evidence="1 2">
    <name type="scientific">Notoacmeibacter ruber</name>
    <dbReference type="NCBI Taxonomy" id="2670375"/>
    <lineage>
        <taxon>Bacteria</taxon>
        <taxon>Pseudomonadati</taxon>
        <taxon>Pseudomonadota</taxon>
        <taxon>Alphaproteobacteria</taxon>
        <taxon>Hyphomicrobiales</taxon>
        <taxon>Notoacmeibacteraceae</taxon>
        <taxon>Notoacmeibacter</taxon>
    </lineage>
</organism>
<dbReference type="RefSeq" id="WP_121644323.1">
    <property type="nucleotide sequence ID" value="NZ_RCWN01000001.1"/>
</dbReference>
<gene>
    <name evidence="1" type="ORF">D8780_03160</name>
</gene>